<organism evidence="5 6">
    <name type="scientific">Vibrio quintilis</name>
    <dbReference type="NCBI Taxonomy" id="1117707"/>
    <lineage>
        <taxon>Bacteria</taxon>
        <taxon>Pseudomonadati</taxon>
        <taxon>Pseudomonadota</taxon>
        <taxon>Gammaproteobacteria</taxon>
        <taxon>Vibrionales</taxon>
        <taxon>Vibrionaceae</taxon>
        <taxon>Vibrio</taxon>
    </lineage>
</organism>
<evidence type="ECO:0000313" key="5">
    <source>
        <dbReference type="EMBL" id="SHO55164.1"/>
    </source>
</evidence>
<dbReference type="SUPFAM" id="SSF50249">
    <property type="entry name" value="Nucleic acid-binding proteins"/>
    <property type="match status" value="1"/>
</dbReference>
<dbReference type="Gene3D" id="2.40.50.140">
    <property type="entry name" value="Nucleic acid-binding proteins"/>
    <property type="match status" value="1"/>
</dbReference>
<dbReference type="InterPro" id="IPR012340">
    <property type="entry name" value="NA-bd_OB-fold"/>
</dbReference>
<dbReference type="CDD" id="cd04458">
    <property type="entry name" value="CSP_CDS"/>
    <property type="match status" value="1"/>
</dbReference>
<dbReference type="Gene3D" id="6.20.370.130">
    <property type="match status" value="1"/>
</dbReference>
<dbReference type="AlphaFoldDB" id="A0A1M7YRB8"/>
<dbReference type="SMART" id="SM00357">
    <property type="entry name" value="CSP"/>
    <property type="match status" value="1"/>
</dbReference>
<name>A0A1M7YRB8_9VIBR</name>
<dbReference type="GO" id="GO:0005829">
    <property type="term" value="C:cytosol"/>
    <property type="evidence" value="ECO:0007669"/>
    <property type="project" value="UniProtKB-ARBA"/>
</dbReference>
<dbReference type="PROSITE" id="PS00352">
    <property type="entry name" value="CSD_1"/>
    <property type="match status" value="1"/>
</dbReference>
<dbReference type="PIRSF" id="PIRSF002599">
    <property type="entry name" value="Cold_shock_A"/>
    <property type="match status" value="1"/>
</dbReference>
<keyword evidence="6" id="KW-1185">Reference proteome</keyword>
<proteinExistence type="predicted"/>
<dbReference type="OrthoDB" id="9810590at2"/>
<keyword evidence="2" id="KW-0963">Cytoplasm</keyword>
<dbReference type="InterPro" id="IPR002059">
    <property type="entry name" value="CSP_DNA-bd"/>
</dbReference>
<sequence length="70" mass="7465">MSNKITGSVKWFNESKGFGFISPDDGSADVFVHFRAIESDGFKTLAEGQKVAFNVEQGAKGPQAANVTVV</sequence>
<comment type="subcellular location">
    <subcellularLocation>
        <location evidence="1 3">Cytoplasm</location>
    </subcellularLocation>
</comment>
<dbReference type="PRINTS" id="PR00050">
    <property type="entry name" value="COLDSHOCK"/>
</dbReference>
<evidence type="ECO:0000256" key="1">
    <source>
        <dbReference type="ARBA" id="ARBA00004496"/>
    </source>
</evidence>
<dbReference type="InterPro" id="IPR019844">
    <property type="entry name" value="CSD_CS"/>
</dbReference>
<protein>
    <submittedName>
        <fullName evidence="5">Cold shock protein CspV</fullName>
    </submittedName>
</protein>
<reference evidence="6" key="1">
    <citation type="submission" date="2016-12" db="EMBL/GenBank/DDBJ databases">
        <authorList>
            <person name="Rodrigo-Torres L."/>
            <person name="Arahal R.D."/>
            <person name="Lucena T."/>
        </authorList>
    </citation>
    <scope>NUCLEOTIDE SEQUENCE [LARGE SCALE GENOMIC DNA]</scope>
</reference>
<accession>A0A1M7YRB8</accession>
<dbReference type="InterPro" id="IPR050181">
    <property type="entry name" value="Cold_shock_domain"/>
</dbReference>
<evidence type="ECO:0000313" key="6">
    <source>
        <dbReference type="Proteomes" id="UP000184600"/>
    </source>
</evidence>
<evidence type="ECO:0000256" key="3">
    <source>
        <dbReference type="RuleBase" id="RU000408"/>
    </source>
</evidence>
<dbReference type="GO" id="GO:0003676">
    <property type="term" value="F:nucleic acid binding"/>
    <property type="evidence" value="ECO:0007669"/>
    <property type="project" value="InterPro"/>
</dbReference>
<dbReference type="InterPro" id="IPR012156">
    <property type="entry name" value="Cold_shock_CspA"/>
</dbReference>
<dbReference type="STRING" id="1117707.VQ7734_00883"/>
<dbReference type="InterPro" id="IPR011129">
    <property type="entry name" value="CSD"/>
</dbReference>
<dbReference type="FunFam" id="2.40.50.140:FF:000006">
    <property type="entry name" value="Cold shock protein CspC"/>
    <property type="match status" value="1"/>
</dbReference>
<dbReference type="Pfam" id="PF00313">
    <property type="entry name" value="CSD"/>
    <property type="match status" value="1"/>
</dbReference>
<dbReference type="Proteomes" id="UP000184600">
    <property type="component" value="Unassembled WGS sequence"/>
</dbReference>
<feature type="domain" description="CSD" evidence="4">
    <location>
        <begin position="4"/>
        <end position="69"/>
    </location>
</feature>
<dbReference type="PANTHER" id="PTHR11544">
    <property type="entry name" value="COLD SHOCK DOMAIN CONTAINING PROTEINS"/>
    <property type="match status" value="1"/>
</dbReference>
<gene>
    <name evidence="5" type="primary">cspV_2</name>
    <name evidence="5" type="ORF">VQ7734_00883</name>
</gene>
<dbReference type="PROSITE" id="PS51857">
    <property type="entry name" value="CSD_2"/>
    <property type="match status" value="1"/>
</dbReference>
<evidence type="ECO:0000259" key="4">
    <source>
        <dbReference type="PROSITE" id="PS51857"/>
    </source>
</evidence>
<dbReference type="RefSeq" id="WP_073580066.1">
    <property type="nucleotide sequence ID" value="NZ_AP024897.1"/>
</dbReference>
<evidence type="ECO:0000256" key="2">
    <source>
        <dbReference type="ARBA" id="ARBA00022490"/>
    </source>
</evidence>
<dbReference type="EMBL" id="FRFG01000012">
    <property type="protein sequence ID" value="SHO55164.1"/>
    <property type="molecule type" value="Genomic_DNA"/>
</dbReference>